<sequence>MRSILKLVLLLASTAAAAAIANPAPSAITARAAATGNPFSGYQMYVNNYYASEVSASALPSMTGSAAAAASKAAEVPSFYWL</sequence>
<feature type="signal peptide" evidence="1">
    <location>
        <begin position="1"/>
        <end position="19"/>
    </location>
</feature>
<reference evidence="2" key="1">
    <citation type="submission" date="2022-11" db="EMBL/GenBank/DDBJ databases">
        <authorList>
            <person name="Petersen C."/>
        </authorList>
    </citation>
    <scope>NUCLEOTIDE SEQUENCE</scope>
    <source>
        <strain evidence="2">IBT 30761</strain>
    </source>
</reference>
<keyword evidence="3" id="KW-1185">Reference proteome</keyword>
<dbReference type="GeneID" id="81357449"/>
<keyword evidence="1" id="KW-0732">Signal</keyword>
<dbReference type="Gene3D" id="3.20.20.40">
    <property type="entry name" value="1, 4-beta cellobiohydrolase"/>
    <property type="match status" value="1"/>
</dbReference>
<comment type="caution">
    <text evidence="2">The sequence shown here is derived from an EMBL/GenBank/DDBJ whole genome shotgun (WGS) entry which is preliminary data.</text>
</comment>
<evidence type="ECO:0000313" key="3">
    <source>
        <dbReference type="Proteomes" id="UP001149074"/>
    </source>
</evidence>
<gene>
    <name evidence="2" type="ORF">N7532_005976</name>
</gene>
<dbReference type="GO" id="GO:0030245">
    <property type="term" value="P:cellulose catabolic process"/>
    <property type="evidence" value="ECO:0007669"/>
    <property type="project" value="InterPro"/>
</dbReference>
<name>A0A9W9FEX4_9EURO</name>
<feature type="chain" id="PRO_5040984737" evidence="1">
    <location>
        <begin position="20"/>
        <end position="82"/>
    </location>
</feature>
<accession>A0A9W9FEX4</accession>
<organism evidence="2 3">
    <name type="scientific">Penicillium argentinense</name>
    <dbReference type="NCBI Taxonomy" id="1131581"/>
    <lineage>
        <taxon>Eukaryota</taxon>
        <taxon>Fungi</taxon>
        <taxon>Dikarya</taxon>
        <taxon>Ascomycota</taxon>
        <taxon>Pezizomycotina</taxon>
        <taxon>Eurotiomycetes</taxon>
        <taxon>Eurotiomycetidae</taxon>
        <taxon>Eurotiales</taxon>
        <taxon>Aspergillaceae</taxon>
        <taxon>Penicillium</taxon>
    </lineage>
</organism>
<dbReference type="AlphaFoldDB" id="A0A9W9FEX4"/>
<reference evidence="2" key="2">
    <citation type="journal article" date="2023" name="IMA Fungus">
        <title>Comparative genomic study of the Penicillium genus elucidates a diverse pangenome and 15 lateral gene transfer events.</title>
        <authorList>
            <person name="Petersen C."/>
            <person name="Sorensen T."/>
            <person name="Nielsen M.R."/>
            <person name="Sondergaard T.E."/>
            <person name="Sorensen J.L."/>
            <person name="Fitzpatrick D.A."/>
            <person name="Frisvad J.C."/>
            <person name="Nielsen K.L."/>
        </authorList>
    </citation>
    <scope>NUCLEOTIDE SEQUENCE</scope>
    <source>
        <strain evidence="2">IBT 30761</strain>
    </source>
</reference>
<dbReference type="SUPFAM" id="SSF51989">
    <property type="entry name" value="Glycosyl hydrolases family 6, cellulases"/>
    <property type="match status" value="1"/>
</dbReference>
<evidence type="ECO:0000313" key="2">
    <source>
        <dbReference type="EMBL" id="KAJ5098975.1"/>
    </source>
</evidence>
<dbReference type="GO" id="GO:0004553">
    <property type="term" value="F:hydrolase activity, hydrolyzing O-glycosyl compounds"/>
    <property type="evidence" value="ECO:0007669"/>
    <property type="project" value="InterPro"/>
</dbReference>
<dbReference type="Proteomes" id="UP001149074">
    <property type="component" value="Unassembled WGS sequence"/>
</dbReference>
<dbReference type="InterPro" id="IPR036434">
    <property type="entry name" value="Beta_cellobiohydrolase_sf"/>
</dbReference>
<dbReference type="RefSeq" id="XP_056474629.1">
    <property type="nucleotide sequence ID" value="XM_056618470.1"/>
</dbReference>
<proteinExistence type="predicted"/>
<evidence type="ECO:0000256" key="1">
    <source>
        <dbReference type="SAM" id="SignalP"/>
    </source>
</evidence>
<dbReference type="EMBL" id="JAPQKI010000005">
    <property type="protein sequence ID" value="KAJ5098975.1"/>
    <property type="molecule type" value="Genomic_DNA"/>
</dbReference>
<protein>
    <submittedName>
        <fullName evidence="2">1 4-beta cellobiohydrolase</fullName>
    </submittedName>
</protein>